<evidence type="ECO:0000313" key="2">
    <source>
        <dbReference type="Proteomes" id="UP000471293"/>
    </source>
</evidence>
<dbReference type="RefSeq" id="WP_164349894.1">
    <property type="nucleotide sequence ID" value="NZ_JAAGLQ010000686.1"/>
</dbReference>
<name>A0A6N9U8N0_STRHA</name>
<organism evidence="1 2">
    <name type="scientific">Streptomyces halstedii</name>
    <dbReference type="NCBI Taxonomy" id="1944"/>
    <lineage>
        <taxon>Bacteria</taxon>
        <taxon>Bacillati</taxon>
        <taxon>Actinomycetota</taxon>
        <taxon>Actinomycetes</taxon>
        <taxon>Kitasatosporales</taxon>
        <taxon>Streptomycetaceae</taxon>
        <taxon>Streptomyces</taxon>
    </lineage>
</organism>
<dbReference type="EMBL" id="JAAGLQ010000686">
    <property type="protein sequence ID" value="NEA20181.1"/>
    <property type="molecule type" value="Genomic_DNA"/>
</dbReference>
<comment type="caution">
    <text evidence="1">The sequence shown here is derived from an EMBL/GenBank/DDBJ whole genome shotgun (WGS) entry which is preliminary data.</text>
</comment>
<accession>A0A6N9U8N0</accession>
<dbReference type="AlphaFoldDB" id="A0A6N9U8N0"/>
<protein>
    <submittedName>
        <fullName evidence="1">Uncharacterized protein</fullName>
    </submittedName>
</protein>
<reference evidence="1 2" key="1">
    <citation type="submission" date="2020-01" db="EMBL/GenBank/DDBJ databases">
        <title>Insect and environment-associated Actinomycetes.</title>
        <authorList>
            <person name="Currrie C."/>
            <person name="Chevrette M."/>
            <person name="Carlson C."/>
            <person name="Stubbendieck R."/>
            <person name="Wendt-Pienkowski E."/>
        </authorList>
    </citation>
    <scope>NUCLEOTIDE SEQUENCE [LARGE SCALE GENOMIC DNA]</scope>
    <source>
        <strain evidence="1 2">SID11342</strain>
    </source>
</reference>
<dbReference type="Proteomes" id="UP000471293">
    <property type="component" value="Unassembled WGS sequence"/>
</dbReference>
<evidence type="ECO:0000313" key="1">
    <source>
        <dbReference type="EMBL" id="NEA20181.1"/>
    </source>
</evidence>
<gene>
    <name evidence="1" type="ORF">G3I29_32965</name>
</gene>
<proteinExistence type="predicted"/>
<sequence length="58" mass="6336">MTFDEMLAAALRPIPDCRSVQIKDEDGLHVMLYRHAEDGQHTESALRGWPVQGAGAGS</sequence>